<dbReference type="GO" id="GO:0006633">
    <property type="term" value="P:fatty acid biosynthetic process"/>
    <property type="evidence" value="ECO:0007669"/>
    <property type="project" value="TreeGrafter"/>
</dbReference>
<feature type="domain" description="Polyketide synthase C-terminal extension" evidence="3">
    <location>
        <begin position="25"/>
        <end position="141"/>
    </location>
</feature>
<evidence type="ECO:0000256" key="2">
    <source>
        <dbReference type="ARBA" id="ARBA00023268"/>
    </source>
</evidence>
<feature type="non-terminal residue" evidence="4">
    <location>
        <position position="1"/>
    </location>
</feature>
<dbReference type="Proteomes" id="UP000327000">
    <property type="component" value="Unassembled WGS sequence"/>
</dbReference>
<dbReference type="GO" id="GO:0004312">
    <property type="term" value="F:fatty acid synthase activity"/>
    <property type="evidence" value="ECO:0007669"/>
    <property type="project" value="TreeGrafter"/>
</dbReference>
<name>A0A5N5W4V0_STRMB</name>
<dbReference type="InterPro" id="IPR050091">
    <property type="entry name" value="PKS_NRPS_Biosynth_Enz"/>
</dbReference>
<evidence type="ECO:0000313" key="4">
    <source>
        <dbReference type="EMBL" id="KAB7840593.1"/>
    </source>
</evidence>
<dbReference type="PANTHER" id="PTHR43775:SF51">
    <property type="entry name" value="INACTIVE PHENOLPHTHIOCEROL SYNTHESIS POLYKETIDE SYNTHASE TYPE I PKS1-RELATED"/>
    <property type="match status" value="1"/>
</dbReference>
<proteinExistence type="predicted"/>
<evidence type="ECO:0000259" key="3">
    <source>
        <dbReference type="Pfam" id="PF16197"/>
    </source>
</evidence>
<gene>
    <name evidence="4" type="ORF">FRZ00_20435</name>
</gene>
<dbReference type="Gene3D" id="3.40.47.10">
    <property type="match status" value="1"/>
</dbReference>
<reference evidence="4 5" key="1">
    <citation type="journal article" date="2019" name="Microb. Cell Fact.">
        <title>Exploring novel herbicidin analogues by transcriptional regulator overexpression and MS/MS molecular networking.</title>
        <authorList>
            <person name="Shi Y."/>
            <person name="Gu R."/>
            <person name="Li Y."/>
            <person name="Wang X."/>
            <person name="Ren W."/>
            <person name="Li X."/>
            <person name="Wang L."/>
            <person name="Xie Y."/>
            <person name="Hong B."/>
        </authorList>
    </citation>
    <scope>NUCLEOTIDE SEQUENCE [LARGE SCALE GENOMIC DNA]</scope>
    <source>
        <strain evidence="4 5">US-43</strain>
    </source>
</reference>
<keyword evidence="1" id="KW-0808">Transferase</keyword>
<dbReference type="Gene3D" id="3.30.70.3290">
    <property type="match status" value="1"/>
</dbReference>
<feature type="non-terminal residue" evidence="4">
    <location>
        <position position="152"/>
    </location>
</feature>
<dbReference type="InterPro" id="IPR032821">
    <property type="entry name" value="PKS_assoc"/>
</dbReference>
<comment type="caution">
    <text evidence="4">The sequence shown here is derived from an EMBL/GenBank/DDBJ whole genome shotgun (WGS) entry which is preliminary data.</text>
</comment>
<dbReference type="PANTHER" id="PTHR43775">
    <property type="entry name" value="FATTY ACID SYNTHASE"/>
    <property type="match status" value="1"/>
</dbReference>
<accession>A0A5N5W4V0</accession>
<organism evidence="4 5">
    <name type="scientific">Streptomyces mobaraensis</name>
    <name type="common">Streptoverticillium mobaraense</name>
    <dbReference type="NCBI Taxonomy" id="35621"/>
    <lineage>
        <taxon>Bacteria</taxon>
        <taxon>Bacillati</taxon>
        <taxon>Actinomycetota</taxon>
        <taxon>Actinomycetes</taxon>
        <taxon>Kitasatosporales</taxon>
        <taxon>Streptomycetaceae</taxon>
        <taxon>Streptomyces</taxon>
    </lineage>
</organism>
<sequence>VAGVIKMVMAMRRGVVPASLHVDVPTPHVDWASGAVRVVSEAVSWPEVDRPRRAGVSSFGASGTNAHVIIEHVPEPTVPTVPEREPAADAPTPWALSARSPEALREQAHRLKEAVAGGVDPAEVGWSLLTTRAAHEHRAVVVGSERAELIAG</sequence>
<keyword evidence="2" id="KW-0511">Multifunctional enzyme</keyword>
<keyword evidence="5" id="KW-1185">Reference proteome</keyword>
<dbReference type="EMBL" id="VOKX01000062">
    <property type="protein sequence ID" value="KAB7840593.1"/>
    <property type="molecule type" value="Genomic_DNA"/>
</dbReference>
<protein>
    <submittedName>
        <fullName evidence="4">Polyketide synthase</fullName>
    </submittedName>
</protein>
<evidence type="ECO:0000256" key="1">
    <source>
        <dbReference type="ARBA" id="ARBA00022679"/>
    </source>
</evidence>
<dbReference type="SUPFAM" id="SSF53901">
    <property type="entry name" value="Thiolase-like"/>
    <property type="match status" value="1"/>
</dbReference>
<dbReference type="InterPro" id="IPR016039">
    <property type="entry name" value="Thiolase-like"/>
</dbReference>
<evidence type="ECO:0000313" key="5">
    <source>
        <dbReference type="Proteomes" id="UP000327000"/>
    </source>
</evidence>
<dbReference type="AlphaFoldDB" id="A0A5N5W4V0"/>
<dbReference type="Pfam" id="PF16197">
    <property type="entry name" value="KAsynt_C_assoc"/>
    <property type="match status" value="1"/>
</dbReference>